<gene>
    <name evidence="4" type="ORF">Ctob_001479</name>
</gene>
<dbReference type="InterPro" id="IPR008271">
    <property type="entry name" value="Ser/Thr_kinase_AS"/>
</dbReference>
<comment type="caution">
    <text evidence="4">The sequence shown here is derived from an EMBL/GenBank/DDBJ whole genome shotgun (WGS) entry which is preliminary data.</text>
</comment>
<protein>
    <recommendedName>
        <fullName evidence="1">non-specific serine/threonine protein kinase</fullName>
        <ecNumber evidence="1">2.7.11.1</ecNumber>
    </recommendedName>
</protein>
<keyword evidence="4" id="KW-0418">Kinase</keyword>
<keyword evidence="5" id="KW-1185">Reference proteome</keyword>
<keyword evidence="2" id="KW-0732">Signal</keyword>
<dbReference type="EC" id="2.7.11.1" evidence="1"/>
<evidence type="ECO:0000313" key="5">
    <source>
        <dbReference type="Proteomes" id="UP000037460"/>
    </source>
</evidence>
<feature type="signal peptide" evidence="2">
    <location>
        <begin position="1"/>
        <end position="18"/>
    </location>
</feature>
<accession>A0A0M0J8N0</accession>
<dbReference type="AlphaFoldDB" id="A0A0M0J8N0"/>
<dbReference type="SUPFAM" id="SSF56112">
    <property type="entry name" value="Protein kinase-like (PK-like)"/>
    <property type="match status" value="1"/>
</dbReference>
<dbReference type="PROSITE" id="PS00108">
    <property type="entry name" value="PROTEIN_KINASE_ST"/>
    <property type="match status" value="1"/>
</dbReference>
<dbReference type="SMART" id="SM00220">
    <property type="entry name" value="S_TKc"/>
    <property type="match status" value="1"/>
</dbReference>
<evidence type="ECO:0000259" key="3">
    <source>
        <dbReference type="PROSITE" id="PS50011"/>
    </source>
</evidence>
<dbReference type="GO" id="GO:0004674">
    <property type="term" value="F:protein serine/threonine kinase activity"/>
    <property type="evidence" value="ECO:0007669"/>
    <property type="project" value="UniProtKB-EC"/>
</dbReference>
<evidence type="ECO:0000313" key="4">
    <source>
        <dbReference type="EMBL" id="KOO22707.1"/>
    </source>
</evidence>
<dbReference type="InterPro" id="IPR011009">
    <property type="entry name" value="Kinase-like_dom_sf"/>
</dbReference>
<proteinExistence type="predicted"/>
<name>A0A0M0J8N0_9EUKA</name>
<organism evidence="4 5">
    <name type="scientific">Chrysochromulina tobinii</name>
    <dbReference type="NCBI Taxonomy" id="1460289"/>
    <lineage>
        <taxon>Eukaryota</taxon>
        <taxon>Haptista</taxon>
        <taxon>Haptophyta</taxon>
        <taxon>Prymnesiophyceae</taxon>
        <taxon>Prymnesiales</taxon>
        <taxon>Chrysochromulinaceae</taxon>
        <taxon>Chrysochromulina</taxon>
    </lineage>
</organism>
<dbReference type="EMBL" id="JWZX01003258">
    <property type="protein sequence ID" value="KOO22707.1"/>
    <property type="molecule type" value="Genomic_DNA"/>
</dbReference>
<keyword evidence="4" id="KW-0808">Transferase</keyword>
<feature type="domain" description="Protein kinase" evidence="3">
    <location>
        <begin position="94"/>
        <end position="435"/>
    </location>
</feature>
<evidence type="ECO:0000256" key="1">
    <source>
        <dbReference type="ARBA" id="ARBA00012513"/>
    </source>
</evidence>
<dbReference type="PANTHER" id="PTHR11909">
    <property type="entry name" value="CASEIN KINASE-RELATED"/>
    <property type="match status" value="1"/>
</dbReference>
<dbReference type="InterPro" id="IPR000719">
    <property type="entry name" value="Prot_kinase_dom"/>
</dbReference>
<feature type="chain" id="PRO_5005601622" description="non-specific serine/threonine protein kinase" evidence="2">
    <location>
        <begin position="19"/>
        <end position="435"/>
    </location>
</feature>
<dbReference type="Gene3D" id="1.10.510.10">
    <property type="entry name" value="Transferase(Phosphotransferase) domain 1"/>
    <property type="match status" value="1"/>
</dbReference>
<evidence type="ECO:0000256" key="2">
    <source>
        <dbReference type="SAM" id="SignalP"/>
    </source>
</evidence>
<dbReference type="GO" id="GO:0005524">
    <property type="term" value="F:ATP binding"/>
    <property type="evidence" value="ECO:0007669"/>
    <property type="project" value="InterPro"/>
</dbReference>
<sequence>MLVLASLAAGFALPHLRFVPVTPRTATVVADATLNLNLPDLLSTTALFLGGVRLEAPLESPAGVVVPTRAPSPPLAAEVVPARSPAPPFAIEQLIIKERLGKGTQSEVLLGVTPTGSVAVKIGLKAFAIAREASVLSVMSGVAGFPTMLYYEPDGPRSPGGFLVVSLLGPSLDDLLRTRQSQSQSQLTRLSGPTLLRVARCMLRLIRRLHVAGYVHNDIKPANILLGAGSSMQPTQLHLIDFGSCTNISSSTLAHRMVNENDAQAYGPVGTATYASVAADANVRTMRPADDLESLVYTLCDLASGSLPWKGQPDAVKVAMKHENLARGGTELFEGIEDAAASVALQAMWAEVRRCQGADSSEGAAGGTAVDYEACMVALGGNSIDSDPPADAISELAFMAALGQFVPALPDLSFTHPTLETEYTREDSSSTVRRL</sequence>
<dbReference type="InterPro" id="IPR050235">
    <property type="entry name" value="CK1_Ser-Thr_kinase"/>
</dbReference>
<dbReference type="PROSITE" id="PS50011">
    <property type="entry name" value="PROTEIN_KINASE_DOM"/>
    <property type="match status" value="1"/>
</dbReference>
<reference evidence="5" key="1">
    <citation type="journal article" date="2015" name="PLoS Genet.">
        <title>Genome Sequence and Transcriptome Analyses of Chrysochromulina tobin: Metabolic Tools for Enhanced Algal Fitness in the Prominent Order Prymnesiales (Haptophyceae).</title>
        <authorList>
            <person name="Hovde B.T."/>
            <person name="Deodato C.R."/>
            <person name="Hunsperger H.M."/>
            <person name="Ryken S.A."/>
            <person name="Yost W."/>
            <person name="Jha R.K."/>
            <person name="Patterson J."/>
            <person name="Monnat R.J. Jr."/>
            <person name="Barlow S.B."/>
            <person name="Starkenburg S.R."/>
            <person name="Cattolico R.A."/>
        </authorList>
    </citation>
    <scope>NUCLEOTIDE SEQUENCE</scope>
    <source>
        <strain evidence="5">CCMP291</strain>
    </source>
</reference>
<dbReference type="Pfam" id="PF00069">
    <property type="entry name" value="Pkinase"/>
    <property type="match status" value="1"/>
</dbReference>
<dbReference type="Proteomes" id="UP000037460">
    <property type="component" value="Unassembled WGS sequence"/>
</dbReference>
<dbReference type="OrthoDB" id="5979581at2759"/>